<gene>
    <name evidence="2" type="ORF">S01H1_05449</name>
</gene>
<sequence length="159" mass="17941">MAVKLELKKRRTQGNVTLSLEWIKAIINRGDAANQLLSQVKGMVDGSIGVHDKKWLTEIINWAPQGGLPLTETAKWFKLAKRVADLDEEEEGFFTLSDYQVTLVWSRLIDPEYKVTGLPSAFVEFIMGFQQASGRHFPEEEPDEVKGSEEGSDEIEETD</sequence>
<evidence type="ECO:0000256" key="1">
    <source>
        <dbReference type="SAM" id="MobiDB-lite"/>
    </source>
</evidence>
<dbReference type="AlphaFoldDB" id="X0SCE5"/>
<reference evidence="2" key="1">
    <citation type="journal article" date="2014" name="Front. Microbiol.">
        <title>High frequency of phylogenetically diverse reductive dehalogenase-homologous genes in deep subseafloor sedimentary metagenomes.</title>
        <authorList>
            <person name="Kawai M."/>
            <person name="Futagami T."/>
            <person name="Toyoda A."/>
            <person name="Takaki Y."/>
            <person name="Nishi S."/>
            <person name="Hori S."/>
            <person name="Arai W."/>
            <person name="Tsubouchi T."/>
            <person name="Morono Y."/>
            <person name="Uchiyama I."/>
            <person name="Ito T."/>
            <person name="Fujiyama A."/>
            <person name="Inagaki F."/>
            <person name="Takami H."/>
        </authorList>
    </citation>
    <scope>NUCLEOTIDE SEQUENCE</scope>
    <source>
        <strain evidence="2">Expedition CK06-06</strain>
    </source>
</reference>
<protein>
    <submittedName>
        <fullName evidence="2">Uncharacterized protein</fullName>
    </submittedName>
</protein>
<feature type="compositionally biased region" description="Acidic residues" evidence="1">
    <location>
        <begin position="150"/>
        <end position="159"/>
    </location>
</feature>
<feature type="region of interest" description="Disordered" evidence="1">
    <location>
        <begin position="135"/>
        <end position="159"/>
    </location>
</feature>
<comment type="caution">
    <text evidence="2">The sequence shown here is derived from an EMBL/GenBank/DDBJ whole genome shotgun (WGS) entry which is preliminary data.</text>
</comment>
<proteinExistence type="predicted"/>
<feature type="compositionally biased region" description="Basic and acidic residues" evidence="1">
    <location>
        <begin position="136"/>
        <end position="149"/>
    </location>
</feature>
<name>X0SCE5_9ZZZZ</name>
<accession>X0SCE5</accession>
<evidence type="ECO:0000313" key="2">
    <source>
        <dbReference type="EMBL" id="GAF73577.1"/>
    </source>
</evidence>
<dbReference type="EMBL" id="BARS01002837">
    <property type="protein sequence ID" value="GAF73577.1"/>
    <property type="molecule type" value="Genomic_DNA"/>
</dbReference>
<organism evidence="2">
    <name type="scientific">marine sediment metagenome</name>
    <dbReference type="NCBI Taxonomy" id="412755"/>
    <lineage>
        <taxon>unclassified sequences</taxon>
        <taxon>metagenomes</taxon>
        <taxon>ecological metagenomes</taxon>
    </lineage>
</organism>